<dbReference type="SUPFAM" id="SSF46557">
    <property type="entry name" value="GreA transcript cleavage protein, N-terminal domain"/>
    <property type="match status" value="1"/>
</dbReference>
<comment type="caution">
    <text evidence="12">The sequence shown here is derived from an EMBL/GenBank/DDBJ whole genome shotgun (WGS) entry which is preliminary data.</text>
</comment>
<evidence type="ECO:0000259" key="11">
    <source>
        <dbReference type="Pfam" id="PF03449"/>
    </source>
</evidence>
<dbReference type="InterPro" id="IPR022691">
    <property type="entry name" value="Tscrpt_elong_fac_GreA/B_N"/>
</dbReference>
<sequence length="155" mass="17337">MMQDKYFVTKDGLKNLKKELKRLKENEKPQAIERVKKAREMGYLDDNPEYEAAREEQSLVEGRIEELEDVIANAKIVEEQKEIKGVISIGSKVKVEIDGKRNVFTIVGSVEADPALGKISHESPVGQALLGLKAGDTIKVKLPGGEFKYKILEIV</sequence>
<dbReference type="Pfam" id="PF03449">
    <property type="entry name" value="GreA_GreB_N"/>
    <property type="match status" value="1"/>
</dbReference>
<dbReference type="HAMAP" id="MF_00105">
    <property type="entry name" value="GreA_GreB"/>
    <property type="match status" value="1"/>
</dbReference>
<name>A0A0G0Z618_9BACT</name>
<dbReference type="NCBIfam" id="TIGR01462">
    <property type="entry name" value="greA"/>
    <property type="match status" value="1"/>
</dbReference>
<keyword evidence="8" id="KW-0175">Coiled coil</keyword>
<protein>
    <recommendedName>
        <fullName evidence="2 8">Transcription elongation factor GreA</fullName>
    </recommendedName>
    <alternativeName>
        <fullName evidence="7 8">Transcript cleavage factor GreA</fullName>
    </alternativeName>
</protein>
<proteinExistence type="inferred from homology"/>
<reference evidence="12 13" key="1">
    <citation type="journal article" date="2015" name="Nature">
        <title>rRNA introns, odd ribosomes, and small enigmatic genomes across a large radiation of phyla.</title>
        <authorList>
            <person name="Brown C.T."/>
            <person name="Hug L.A."/>
            <person name="Thomas B.C."/>
            <person name="Sharon I."/>
            <person name="Castelle C.J."/>
            <person name="Singh A."/>
            <person name="Wilkins M.J."/>
            <person name="Williams K.H."/>
            <person name="Banfield J.F."/>
        </authorList>
    </citation>
    <scope>NUCLEOTIDE SEQUENCE [LARGE SCALE GENOMIC DNA]</scope>
</reference>
<evidence type="ECO:0000256" key="6">
    <source>
        <dbReference type="ARBA" id="ARBA00024916"/>
    </source>
</evidence>
<dbReference type="GO" id="GO:0070063">
    <property type="term" value="F:RNA polymerase binding"/>
    <property type="evidence" value="ECO:0007669"/>
    <property type="project" value="InterPro"/>
</dbReference>
<evidence type="ECO:0000256" key="3">
    <source>
        <dbReference type="ARBA" id="ARBA00023015"/>
    </source>
</evidence>
<keyword evidence="12" id="KW-0648">Protein biosynthesis</keyword>
<dbReference type="PROSITE" id="PS00830">
    <property type="entry name" value="GREAB_2"/>
    <property type="match status" value="1"/>
</dbReference>
<dbReference type="PANTHER" id="PTHR30437:SF4">
    <property type="entry name" value="TRANSCRIPTION ELONGATION FACTOR GREA"/>
    <property type="match status" value="1"/>
</dbReference>
<keyword evidence="3 8" id="KW-0805">Transcription regulation</keyword>
<dbReference type="FunFam" id="1.10.287.180:FF:000001">
    <property type="entry name" value="Transcription elongation factor GreA"/>
    <property type="match status" value="1"/>
</dbReference>
<dbReference type="InterPro" id="IPR006359">
    <property type="entry name" value="Tscrpt_elong_fac_GreA"/>
</dbReference>
<dbReference type="Proteomes" id="UP000034875">
    <property type="component" value="Unassembled WGS sequence"/>
</dbReference>
<dbReference type="PIRSF" id="PIRSF006092">
    <property type="entry name" value="GreA_GreB"/>
    <property type="match status" value="1"/>
</dbReference>
<dbReference type="InterPro" id="IPR036953">
    <property type="entry name" value="GreA/GreB_C_sf"/>
</dbReference>
<dbReference type="GO" id="GO:0006354">
    <property type="term" value="P:DNA-templated transcription elongation"/>
    <property type="evidence" value="ECO:0007669"/>
    <property type="project" value="TreeGrafter"/>
</dbReference>
<dbReference type="GO" id="GO:0003677">
    <property type="term" value="F:DNA binding"/>
    <property type="evidence" value="ECO:0007669"/>
    <property type="project" value="UniProtKB-UniRule"/>
</dbReference>
<dbReference type="PANTHER" id="PTHR30437">
    <property type="entry name" value="TRANSCRIPTION ELONGATION FACTOR GREA"/>
    <property type="match status" value="1"/>
</dbReference>
<dbReference type="GO" id="GO:0032784">
    <property type="term" value="P:regulation of DNA-templated transcription elongation"/>
    <property type="evidence" value="ECO:0007669"/>
    <property type="project" value="UniProtKB-UniRule"/>
</dbReference>
<comment type="similarity">
    <text evidence="1 8 9">Belongs to the GreA/GreB family.</text>
</comment>
<organism evidence="12 13">
    <name type="scientific">candidate division CPR1 bacterium GW2011_GWA2_42_17</name>
    <dbReference type="NCBI Taxonomy" id="1618341"/>
    <lineage>
        <taxon>Bacteria</taxon>
        <taxon>candidate division CPR1</taxon>
    </lineage>
</organism>
<feature type="coiled-coil region" evidence="8">
    <location>
        <begin position="6"/>
        <end position="84"/>
    </location>
</feature>
<comment type="function">
    <text evidence="6 8 9">Necessary for efficient RNA polymerase transcription elongation past template-encoded arresting sites. The arresting sites in DNA have the property of trapping a certain fraction of elongating RNA polymerases that pass through, resulting in locked ternary complexes. Cleavage of the nascent transcript by cleavage factors such as GreA or GreB allows the resumption of elongation from the new 3'terminus. GreA releases sequences of 2 to 3 nucleotides.</text>
</comment>
<evidence type="ECO:0000256" key="1">
    <source>
        <dbReference type="ARBA" id="ARBA00008213"/>
    </source>
</evidence>
<dbReference type="InterPro" id="IPR036805">
    <property type="entry name" value="Tscrpt_elong_fac_GreA/B_N_sf"/>
</dbReference>
<evidence type="ECO:0000256" key="4">
    <source>
        <dbReference type="ARBA" id="ARBA00023125"/>
    </source>
</evidence>
<evidence type="ECO:0000313" key="12">
    <source>
        <dbReference type="EMBL" id="KKS44119.1"/>
    </source>
</evidence>
<evidence type="ECO:0000313" key="13">
    <source>
        <dbReference type="Proteomes" id="UP000034875"/>
    </source>
</evidence>
<evidence type="ECO:0000256" key="2">
    <source>
        <dbReference type="ARBA" id="ARBA00013729"/>
    </source>
</evidence>
<feature type="domain" description="Transcription elongation factor GreA/GreB N-terminal" evidence="11">
    <location>
        <begin position="7"/>
        <end position="76"/>
    </location>
</feature>
<dbReference type="FunFam" id="3.10.50.30:FF:000001">
    <property type="entry name" value="Transcription elongation factor GreA"/>
    <property type="match status" value="1"/>
</dbReference>
<dbReference type="AlphaFoldDB" id="A0A0G0Z618"/>
<keyword evidence="4 8" id="KW-0238">DNA-binding</keyword>
<dbReference type="EMBL" id="LCCZ01000011">
    <property type="protein sequence ID" value="KKS44119.1"/>
    <property type="molecule type" value="Genomic_DNA"/>
</dbReference>
<evidence type="ECO:0000259" key="10">
    <source>
        <dbReference type="Pfam" id="PF01272"/>
    </source>
</evidence>
<evidence type="ECO:0000256" key="8">
    <source>
        <dbReference type="HAMAP-Rule" id="MF_00105"/>
    </source>
</evidence>
<dbReference type="Gene3D" id="3.10.50.30">
    <property type="entry name" value="Transcription elongation factor, GreA/GreB, C-terminal domain"/>
    <property type="match status" value="1"/>
</dbReference>
<gene>
    <name evidence="8" type="primary">greA</name>
    <name evidence="12" type="ORF">UV05_C0011G0010</name>
</gene>
<evidence type="ECO:0000256" key="7">
    <source>
        <dbReference type="ARBA" id="ARBA00030776"/>
    </source>
</evidence>
<keyword evidence="12" id="KW-0251">Elongation factor</keyword>
<keyword evidence="5 8" id="KW-0804">Transcription</keyword>
<dbReference type="Pfam" id="PF01272">
    <property type="entry name" value="GreA_GreB"/>
    <property type="match status" value="1"/>
</dbReference>
<dbReference type="InterPro" id="IPR001437">
    <property type="entry name" value="Tscrpt_elong_fac_GreA/B_C"/>
</dbReference>
<dbReference type="Gene3D" id="1.10.287.180">
    <property type="entry name" value="Transcription elongation factor, GreA/GreB, N-terminal domain"/>
    <property type="match status" value="1"/>
</dbReference>
<dbReference type="SUPFAM" id="SSF54534">
    <property type="entry name" value="FKBP-like"/>
    <property type="match status" value="1"/>
</dbReference>
<dbReference type="InterPro" id="IPR028624">
    <property type="entry name" value="Tscrpt_elong_fac_GreA/B"/>
</dbReference>
<dbReference type="InterPro" id="IPR018151">
    <property type="entry name" value="TF_GreA/GreB_CS"/>
</dbReference>
<dbReference type="GO" id="GO:0003746">
    <property type="term" value="F:translation elongation factor activity"/>
    <property type="evidence" value="ECO:0007669"/>
    <property type="project" value="UniProtKB-KW"/>
</dbReference>
<feature type="domain" description="Transcription elongation factor GreA/GreB C-terminal" evidence="10">
    <location>
        <begin position="84"/>
        <end position="154"/>
    </location>
</feature>
<dbReference type="InterPro" id="IPR023459">
    <property type="entry name" value="Tscrpt_elong_fac_GreA/B_fam"/>
</dbReference>
<evidence type="ECO:0000256" key="9">
    <source>
        <dbReference type="RuleBase" id="RU000556"/>
    </source>
</evidence>
<dbReference type="NCBIfam" id="NF001263">
    <property type="entry name" value="PRK00226.1-4"/>
    <property type="match status" value="1"/>
</dbReference>
<evidence type="ECO:0000256" key="5">
    <source>
        <dbReference type="ARBA" id="ARBA00023163"/>
    </source>
</evidence>
<accession>A0A0G0Z618</accession>